<dbReference type="Gene3D" id="3.40.50.2000">
    <property type="entry name" value="Glycogen Phosphorylase B"/>
    <property type="match status" value="2"/>
</dbReference>
<dbReference type="Proteomes" id="UP000186221">
    <property type="component" value="Unassembled WGS sequence"/>
</dbReference>
<dbReference type="AlphaFoldDB" id="A0A1N7MTR5"/>
<organism evidence="3 4">
    <name type="scientific">Rhodobacter aestuarii</name>
    <dbReference type="NCBI Taxonomy" id="453582"/>
    <lineage>
        <taxon>Bacteria</taxon>
        <taxon>Pseudomonadati</taxon>
        <taxon>Pseudomonadota</taxon>
        <taxon>Alphaproteobacteria</taxon>
        <taxon>Rhodobacterales</taxon>
        <taxon>Rhodobacter group</taxon>
        <taxon>Rhodobacter</taxon>
    </lineage>
</organism>
<dbReference type="PANTHER" id="PTHR12526">
    <property type="entry name" value="GLYCOSYLTRANSFERASE"/>
    <property type="match status" value="1"/>
</dbReference>
<evidence type="ECO:0000313" key="4">
    <source>
        <dbReference type="Proteomes" id="UP000186221"/>
    </source>
</evidence>
<dbReference type="EMBL" id="FTOG01000006">
    <property type="protein sequence ID" value="SIS89249.1"/>
    <property type="molecule type" value="Genomic_DNA"/>
</dbReference>
<evidence type="ECO:0000259" key="1">
    <source>
        <dbReference type="Pfam" id="PF00534"/>
    </source>
</evidence>
<dbReference type="CDD" id="cd03811">
    <property type="entry name" value="GT4_GT28_WabH-like"/>
    <property type="match status" value="1"/>
</dbReference>
<dbReference type="GO" id="GO:0016757">
    <property type="term" value="F:glycosyltransferase activity"/>
    <property type="evidence" value="ECO:0007669"/>
    <property type="project" value="InterPro"/>
</dbReference>
<dbReference type="InterPro" id="IPR001296">
    <property type="entry name" value="Glyco_trans_1"/>
</dbReference>
<evidence type="ECO:0000313" key="3">
    <source>
        <dbReference type="EMBL" id="SIS89249.1"/>
    </source>
</evidence>
<dbReference type="SUPFAM" id="SSF53756">
    <property type="entry name" value="UDP-Glycosyltransferase/glycogen phosphorylase"/>
    <property type="match status" value="1"/>
</dbReference>
<dbReference type="InterPro" id="IPR028098">
    <property type="entry name" value="Glyco_trans_4-like_N"/>
</dbReference>
<keyword evidence="3" id="KW-0808">Transferase</keyword>
<dbReference type="OrthoDB" id="9790710at2"/>
<dbReference type="Pfam" id="PF00534">
    <property type="entry name" value="Glycos_transf_1"/>
    <property type="match status" value="1"/>
</dbReference>
<feature type="domain" description="Glycosyl transferase family 1" evidence="1">
    <location>
        <begin position="238"/>
        <end position="386"/>
    </location>
</feature>
<proteinExistence type="predicted"/>
<gene>
    <name evidence="3" type="ORF">SAMN05421580_106168</name>
</gene>
<keyword evidence="4" id="KW-1185">Reference proteome</keyword>
<sequence length="407" mass="43107">MVSGLPPKSGDAFDMSSNLLKGQIFSGPSKVVPKALSGRGSDAVWLYVATLSGGGAERVYLRLANHYAQTGRVVRLVVNRAEGPLVPLVAPGVELVELGVGRALAAVPRLTWALMRERPAALISALTLSNLVAVSAVQLARVLGGARVRVLISERNELTRFTGQMPKLKRVLVRAAVRLLYPLADKISGNAQGVVEDLAARLGRNPASFPLLSNPAPESDQIEAARLAPVPHPWLAEAGPVALAMGRLVDQKDYPTMLRAVAQADPKLRLIILGEGPREAALRALVAELGLSARVDFAGFQMNRFDYLAHADLFLLSSRIEGFPNALIEAVAFGVPCVATDCAGGGPKQILGVAVPQALVPVGDHAAMAQAINAMRAEPPAPETLEAIAAQYRIEAISERFLQEVLP</sequence>
<feature type="domain" description="Glycosyltransferase subfamily 4-like N-terminal" evidence="2">
    <location>
        <begin position="54"/>
        <end position="207"/>
    </location>
</feature>
<dbReference type="STRING" id="453582.SAMN05421580_106168"/>
<protein>
    <submittedName>
        <fullName evidence="3">Glycosyltransferase involved in cell wall bisynthesis</fullName>
    </submittedName>
</protein>
<name>A0A1N7MTR5_9RHOB</name>
<reference evidence="4" key="1">
    <citation type="submission" date="2017-01" db="EMBL/GenBank/DDBJ databases">
        <authorList>
            <person name="Varghese N."/>
            <person name="Submissions S."/>
        </authorList>
    </citation>
    <scope>NUCLEOTIDE SEQUENCE [LARGE SCALE GENOMIC DNA]</scope>
    <source>
        <strain evidence="4">DSM 19945</strain>
    </source>
</reference>
<evidence type="ECO:0000259" key="2">
    <source>
        <dbReference type="Pfam" id="PF13579"/>
    </source>
</evidence>
<dbReference type="Pfam" id="PF13579">
    <property type="entry name" value="Glyco_trans_4_4"/>
    <property type="match status" value="1"/>
</dbReference>
<accession>A0A1N7MTR5</accession>